<keyword evidence="2" id="KW-0843">Virulence</keyword>
<feature type="signal peptide" evidence="4">
    <location>
        <begin position="1"/>
        <end position="23"/>
    </location>
</feature>
<evidence type="ECO:0000313" key="6">
    <source>
        <dbReference type="Proteomes" id="UP000820669"/>
    </source>
</evidence>
<dbReference type="RefSeq" id="WP_169385776.1">
    <property type="nucleotide sequence ID" value="NZ_JAAXLA010000141.1"/>
</dbReference>
<dbReference type="EMBL" id="JAAXLA010000141">
    <property type="protein sequence ID" value="NMI02277.1"/>
    <property type="molecule type" value="Genomic_DNA"/>
</dbReference>
<dbReference type="Gene3D" id="3.40.720.10">
    <property type="entry name" value="Alkaline Phosphatase, subunit A"/>
    <property type="match status" value="1"/>
</dbReference>
<evidence type="ECO:0000256" key="3">
    <source>
        <dbReference type="SAM" id="MobiDB-lite"/>
    </source>
</evidence>
<gene>
    <name evidence="5" type="ORF">HF526_34085</name>
</gene>
<comment type="caution">
    <text evidence="5">The sequence shown here is derived from an EMBL/GenBank/DDBJ whole genome shotgun (WGS) entry which is preliminary data.</text>
</comment>
<dbReference type="PANTHER" id="PTHR31956">
    <property type="entry name" value="NON-SPECIFIC PHOSPHOLIPASE C4-RELATED"/>
    <property type="match status" value="1"/>
</dbReference>
<evidence type="ECO:0000256" key="4">
    <source>
        <dbReference type="SAM" id="SignalP"/>
    </source>
</evidence>
<name>A0ABX1SL20_9PSEU</name>
<evidence type="ECO:0000313" key="5">
    <source>
        <dbReference type="EMBL" id="NMI02277.1"/>
    </source>
</evidence>
<evidence type="ECO:0000256" key="1">
    <source>
        <dbReference type="ARBA" id="ARBA00022801"/>
    </source>
</evidence>
<proteinExistence type="predicted"/>
<dbReference type="SUPFAM" id="SSF53649">
    <property type="entry name" value="Alkaline phosphatase-like"/>
    <property type="match status" value="1"/>
</dbReference>
<organism evidence="5 6">
    <name type="scientific">Pseudonocardia acidicola</name>
    <dbReference type="NCBI Taxonomy" id="2724939"/>
    <lineage>
        <taxon>Bacteria</taxon>
        <taxon>Bacillati</taxon>
        <taxon>Actinomycetota</taxon>
        <taxon>Actinomycetes</taxon>
        <taxon>Pseudonocardiales</taxon>
        <taxon>Pseudonocardiaceae</taxon>
        <taxon>Pseudonocardia</taxon>
    </lineage>
</organism>
<evidence type="ECO:0008006" key="7">
    <source>
        <dbReference type="Google" id="ProtNLM"/>
    </source>
</evidence>
<dbReference type="InterPro" id="IPR017850">
    <property type="entry name" value="Alkaline_phosphatase_core_sf"/>
</dbReference>
<keyword evidence="6" id="KW-1185">Reference proteome</keyword>
<dbReference type="InterPro" id="IPR007312">
    <property type="entry name" value="Phosphoesterase"/>
</dbReference>
<keyword evidence="1" id="KW-0378">Hydrolase</keyword>
<feature type="chain" id="PRO_5046050308" description="Phosphoesterase family protein" evidence="4">
    <location>
        <begin position="24"/>
        <end position="319"/>
    </location>
</feature>
<feature type="region of interest" description="Disordered" evidence="3">
    <location>
        <begin position="35"/>
        <end position="55"/>
    </location>
</feature>
<keyword evidence="4" id="KW-0732">Signal</keyword>
<dbReference type="Proteomes" id="UP000820669">
    <property type="component" value="Unassembled WGS sequence"/>
</dbReference>
<protein>
    <recommendedName>
        <fullName evidence="7">Phosphoesterase family protein</fullName>
    </recommendedName>
</protein>
<evidence type="ECO:0000256" key="2">
    <source>
        <dbReference type="ARBA" id="ARBA00023026"/>
    </source>
</evidence>
<sequence>MRGFPRRRLALVALAVAAAAVVAAGVVVAVTSGAPGPGSGAPPAPPGAAASPCGRTSTPPATYAHVIWIWDENYSIDKIIGNPAAPYINQLAVQCGLATNYSGLDHPSATDYVAATSGAIHAGQGDCVPAQCPDPDPSLFEKVSSWKSYSEGEPTNCDGGYDGNGYDVNHNPPVYYSRIRAACLTRAVPLGSPTAGELADDLARNTLPQFAFIAPNLTHDMHDGTISQGDAYLSRLIPAIVDSPAYRAGDTAVFFTYDEGETTNRLTFIAVGPSVRPATRAAQPFDHYSLLRTTQELLGVGPLLQNAAAAASMRAAFNL</sequence>
<dbReference type="PANTHER" id="PTHR31956:SF8">
    <property type="entry name" value="ACID PHOSPHATASE PHOA (AFU_ORTHOLOGUE AFUA_1G03570)"/>
    <property type="match status" value="1"/>
</dbReference>
<reference evidence="5 6" key="1">
    <citation type="submission" date="2020-04" db="EMBL/GenBank/DDBJ databases">
        <authorList>
            <person name="Klaysubun C."/>
            <person name="Duangmal K."/>
            <person name="Lipun K."/>
        </authorList>
    </citation>
    <scope>NUCLEOTIDE SEQUENCE [LARGE SCALE GENOMIC DNA]</scope>
    <source>
        <strain evidence="5 6">K10HN5</strain>
    </source>
</reference>
<dbReference type="Pfam" id="PF04185">
    <property type="entry name" value="Phosphoesterase"/>
    <property type="match status" value="1"/>
</dbReference>
<accession>A0ABX1SL20</accession>